<dbReference type="InterPro" id="IPR050306">
    <property type="entry name" value="PfkB_Carbo_kinase"/>
</dbReference>
<evidence type="ECO:0000313" key="5">
    <source>
        <dbReference type="EMBL" id="MFD1398976.1"/>
    </source>
</evidence>
<dbReference type="InterPro" id="IPR011611">
    <property type="entry name" value="PfkB_dom"/>
</dbReference>
<comment type="caution">
    <text evidence="5">The sequence shown here is derived from an EMBL/GenBank/DDBJ whole genome shotgun (WGS) entry which is preliminary data.</text>
</comment>
<keyword evidence="3 5" id="KW-0418">Kinase</keyword>
<keyword evidence="6" id="KW-1185">Reference proteome</keyword>
<dbReference type="GO" id="GO:0016301">
    <property type="term" value="F:kinase activity"/>
    <property type="evidence" value="ECO:0007669"/>
    <property type="project" value="UniProtKB-KW"/>
</dbReference>
<evidence type="ECO:0000256" key="1">
    <source>
        <dbReference type="ARBA" id="ARBA00010688"/>
    </source>
</evidence>
<dbReference type="Proteomes" id="UP001597199">
    <property type="component" value="Unassembled WGS sequence"/>
</dbReference>
<sequence>MPNKVLGIGDNVVDKYVNQGIMYPGGNVLNFCAYSKMLKQDAGMITKYGDDLIADYVKHVVKRLGIDDSQSRSFYGDNGFSRVELVNKDRNFLMSNKGGVSKEKPWNFTLEDEDYIRQFSLIHTSLNSYIEQDLPQLSELHVPISFDFSVRWTDEYLAQVCPYIDFAFMSTSHLSKADREAEMKKAADLGAKIVIGTMGEKGSYALVNNSWLYEPAVVIDSVVDTMGAGDSYLTALLQKLLSLQGGTFNFFSQNIEDEVQKAMRAGAEFSASVCQMNGAFGFGTKIFEAVSPLS</sequence>
<reference evidence="6" key="1">
    <citation type="journal article" date="2019" name="Int. J. Syst. Evol. Microbiol.">
        <title>The Global Catalogue of Microorganisms (GCM) 10K type strain sequencing project: providing services to taxonomists for standard genome sequencing and annotation.</title>
        <authorList>
            <consortium name="The Broad Institute Genomics Platform"/>
            <consortium name="The Broad Institute Genome Sequencing Center for Infectious Disease"/>
            <person name="Wu L."/>
            <person name="Ma J."/>
        </authorList>
    </citation>
    <scope>NUCLEOTIDE SEQUENCE [LARGE SCALE GENOMIC DNA]</scope>
    <source>
        <strain evidence="6">CCM 9110</strain>
    </source>
</reference>
<dbReference type="PANTHER" id="PTHR43085">
    <property type="entry name" value="HEXOKINASE FAMILY MEMBER"/>
    <property type="match status" value="1"/>
</dbReference>
<evidence type="ECO:0000313" key="6">
    <source>
        <dbReference type="Proteomes" id="UP001597199"/>
    </source>
</evidence>
<evidence type="ECO:0000256" key="2">
    <source>
        <dbReference type="ARBA" id="ARBA00022679"/>
    </source>
</evidence>
<organism evidence="5 6">
    <name type="scientific">Lacticaseibacillus suilingensis</name>
    <dbReference type="NCBI Taxonomy" id="2799577"/>
    <lineage>
        <taxon>Bacteria</taxon>
        <taxon>Bacillati</taxon>
        <taxon>Bacillota</taxon>
        <taxon>Bacilli</taxon>
        <taxon>Lactobacillales</taxon>
        <taxon>Lactobacillaceae</taxon>
        <taxon>Lacticaseibacillus</taxon>
    </lineage>
</organism>
<name>A0ABW4BEQ3_9LACO</name>
<gene>
    <name evidence="5" type="ORF">ACFQ41_06610</name>
</gene>
<dbReference type="SUPFAM" id="SSF53613">
    <property type="entry name" value="Ribokinase-like"/>
    <property type="match status" value="1"/>
</dbReference>
<feature type="domain" description="Carbohydrate kinase PfkB" evidence="4">
    <location>
        <begin position="15"/>
        <end position="278"/>
    </location>
</feature>
<comment type="similarity">
    <text evidence="1">Belongs to the carbohydrate kinase PfkB family.</text>
</comment>
<proteinExistence type="inferred from homology"/>
<protein>
    <submittedName>
        <fullName evidence="5">PfkB family carbohydrate kinase</fullName>
    </submittedName>
</protein>
<dbReference type="Pfam" id="PF00294">
    <property type="entry name" value="PfkB"/>
    <property type="match status" value="1"/>
</dbReference>
<evidence type="ECO:0000256" key="3">
    <source>
        <dbReference type="ARBA" id="ARBA00022777"/>
    </source>
</evidence>
<accession>A0ABW4BEQ3</accession>
<dbReference type="PANTHER" id="PTHR43085:SF41">
    <property type="entry name" value="FRUCTOSELYSINE 6-KINASE"/>
    <property type="match status" value="1"/>
</dbReference>
<dbReference type="InterPro" id="IPR029056">
    <property type="entry name" value="Ribokinase-like"/>
</dbReference>
<dbReference type="EMBL" id="JBHTOA010000028">
    <property type="protein sequence ID" value="MFD1398976.1"/>
    <property type="molecule type" value="Genomic_DNA"/>
</dbReference>
<keyword evidence="2" id="KW-0808">Transferase</keyword>
<dbReference type="Gene3D" id="3.40.1190.20">
    <property type="match status" value="1"/>
</dbReference>
<evidence type="ECO:0000259" key="4">
    <source>
        <dbReference type="Pfam" id="PF00294"/>
    </source>
</evidence>
<dbReference type="RefSeq" id="WP_204119773.1">
    <property type="nucleotide sequence ID" value="NZ_BOLV01000027.1"/>
</dbReference>